<protein>
    <submittedName>
        <fullName evidence="3">Type II CAAX endopeptidase family protein</fullName>
    </submittedName>
</protein>
<dbReference type="InterPro" id="IPR052710">
    <property type="entry name" value="CAAX_protease"/>
</dbReference>
<gene>
    <name evidence="3" type="ORF">OWO01_14210</name>
</gene>
<evidence type="ECO:0000259" key="2">
    <source>
        <dbReference type="Pfam" id="PF02517"/>
    </source>
</evidence>
<evidence type="ECO:0000256" key="1">
    <source>
        <dbReference type="SAM" id="Phobius"/>
    </source>
</evidence>
<organism evidence="3 4">
    <name type="scientific">Natronobacillus azotifigens</name>
    <dbReference type="NCBI Taxonomy" id="472978"/>
    <lineage>
        <taxon>Bacteria</taxon>
        <taxon>Bacillati</taxon>
        <taxon>Bacillota</taxon>
        <taxon>Bacilli</taxon>
        <taxon>Bacillales</taxon>
        <taxon>Bacillaceae</taxon>
        <taxon>Natronobacillus</taxon>
    </lineage>
</organism>
<feature type="domain" description="CAAX prenyl protease 2/Lysostaphin resistance protein A-like" evidence="2">
    <location>
        <begin position="152"/>
        <end position="238"/>
    </location>
</feature>
<feature type="transmembrane region" description="Helical" evidence="1">
    <location>
        <begin position="26"/>
        <end position="56"/>
    </location>
</feature>
<dbReference type="RefSeq" id="WP_268781128.1">
    <property type="nucleotide sequence ID" value="NZ_JAPRAT010000034.1"/>
</dbReference>
<keyword evidence="1" id="KW-0472">Membrane</keyword>
<keyword evidence="1" id="KW-1133">Transmembrane helix</keyword>
<keyword evidence="1" id="KW-0812">Transmembrane</keyword>
<feature type="transmembrane region" description="Helical" evidence="1">
    <location>
        <begin position="107"/>
        <end position="126"/>
    </location>
</feature>
<dbReference type="GO" id="GO:0080120">
    <property type="term" value="P:CAAX-box protein maturation"/>
    <property type="evidence" value="ECO:0007669"/>
    <property type="project" value="UniProtKB-ARBA"/>
</dbReference>
<feature type="transmembrane region" description="Helical" evidence="1">
    <location>
        <begin position="225"/>
        <end position="248"/>
    </location>
</feature>
<reference evidence="3" key="1">
    <citation type="submission" date="2022-11" db="EMBL/GenBank/DDBJ databases">
        <title>WGS of Natronobacillus azotifigens 24KS-1, an anaerobic diazotrophic haloalkaliphile from soda-rich habitats.</title>
        <authorList>
            <person name="Sorokin D.Y."/>
            <person name="Merkel A.Y."/>
        </authorList>
    </citation>
    <scope>NUCLEOTIDE SEQUENCE</scope>
    <source>
        <strain evidence="3">24KS-1</strain>
    </source>
</reference>
<feature type="transmembrane region" description="Helical" evidence="1">
    <location>
        <begin position="68"/>
        <end position="86"/>
    </location>
</feature>
<dbReference type="PANTHER" id="PTHR36435">
    <property type="entry name" value="SLR1288 PROTEIN"/>
    <property type="match status" value="1"/>
</dbReference>
<feature type="transmembrane region" description="Helical" evidence="1">
    <location>
        <begin position="188"/>
        <end position="219"/>
    </location>
</feature>
<dbReference type="EMBL" id="JAPRAT010000034">
    <property type="protein sequence ID" value="MCZ0704359.1"/>
    <property type="molecule type" value="Genomic_DNA"/>
</dbReference>
<dbReference type="Proteomes" id="UP001084197">
    <property type="component" value="Unassembled WGS sequence"/>
</dbReference>
<evidence type="ECO:0000313" key="4">
    <source>
        <dbReference type="Proteomes" id="UP001084197"/>
    </source>
</evidence>
<accession>A0A9J6RFM1</accession>
<comment type="caution">
    <text evidence="3">The sequence shown here is derived from an EMBL/GenBank/DDBJ whole genome shotgun (WGS) entry which is preliminary data.</text>
</comment>
<name>A0A9J6RFM1_9BACI</name>
<dbReference type="AlphaFoldDB" id="A0A9J6RFM1"/>
<dbReference type="Pfam" id="PF02517">
    <property type="entry name" value="Rce1-like"/>
    <property type="match status" value="1"/>
</dbReference>
<dbReference type="PANTHER" id="PTHR36435:SF1">
    <property type="entry name" value="CAAX AMINO TERMINAL PROTEASE FAMILY PROTEIN"/>
    <property type="match status" value="1"/>
</dbReference>
<evidence type="ECO:0000313" key="3">
    <source>
        <dbReference type="EMBL" id="MCZ0704359.1"/>
    </source>
</evidence>
<keyword evidence="4" id="KW-1185">Reference proteome</keyword>
<proteinExistence type="predicted"/>
<dbReference type="GO" id="GO:0004175">
    <property type="term" value="F:endopeptidase activity"/>
    <property type="evidence" value="ECO:0007669"/>
    <property type="project" value="UniProtKB-ARBA"/>
</dbReference>
<feature type="transmembrane region" description="Helical" evidence="1">
    <location>
        <begin position="146"/>
        <end position="167"/>
    </location>
</feature>
<dbReference type="InterPro" id="IPR003675">
    <property type="entry name" value="Rce1/LyrA-like_dom"/>
</dbReference>
<sequence>MEDKERNLMEQQNEPLEQLDKAPNSITWGVVLSFILVYLGLAIGTGVFLIFSLAIVGLTQYADVLLRSHYAILFDALAFFLALLIFKKIRFYLRGSFSFHPMKKVKTYGYLVAAFIFVYLAQTLILDVLEWEEAGSQVDTFGFENIPLNGINIFIIILSFTIVTPILEEILFRGIIYRFLRDKYGSWIGVFVSSLVFGVLHPGHILSATISGVVFVLLYRQSKSLVVPIIFHVVWNMFAIYGLLSLVAQ</sequence>